<accession>A0A1G6YDZ1</accession>
<organism evidence="1 2">
    <name type="scientific">Glycomyces harbinensis</name>
    <dbReference type="NCBI Taxonomy" id="58114"/>
    <lineage>
        <taxon>Bacteria</taxon>
        <taxon>Bacillati</taxon>
        <taxon>Actinomycetota</taxon>
        <taxon>Actinomycetes</taxon>
        <taxon>Glycomycetales</taxon>
        <taxon>Glycomycetaceae</taxon>
        <taxon>Glycomyces</taxon>
    </lineage>
</organism>
<evidence type="ECO:0000313" key="2">
    <source>
        <dbReference type="Proteomes" id="UP000198949"/>
    </source>
</evidence>
<reference evidence="2" key="1">
    <citation type="submission" date="2016-10" db="EMBL/GenBank/DDBJ databases">
        <authorList>
            <person name="Varghese N."/>
            <person name="Submissions S."/>
        </authorList>
    </citation>
    <scope>NUCLEOTIDE SEQUENCE [LARGE SCALE GENOMIC DNA]</scope>
    <source>
        <strain evidence="2">CGMCC 4.3516</strain>
    </source>
</reference>
<dbReference type="Pfam" id="PF09481">
    <property type="entry name" value="CRISPR_Cse1"/>
    <property type="match status" value="1"/>
</dbReference>
<sequence>MPRTFSLADEPFIPARYLDGSAARLGLRDLFCQAEHLADFEAPHPPAATAMLRILYGMAFRIAARMNPALADLDVAASPRQWLRARNSVLAQGRFDPVHVKDYFDAVASGLDLLDADRPAFQDPRLADQCRNAQGEPSSSGVNKLVAGRPTGANGAVLFGHGSDGAAEPVRLDAAVWEVLTQWYFGPAGQCTPRRIGAEKEGNGPAGPLRGTVSYHPWAPDLFASLLVGMPCPDADQADLAPGEPFPWERSDLPDPLAPAPPLTWPAGVLTGRSRHAVLLVPDHERTAIVDAYVTWSTKAPPAAALDPYLIYDTGNDAKIRARKADLDRNVWRDLDALMMDRADTARPTAFRHTRSIPADLRSHIRVRAFGFDQETNQQRDYGWYSATTPPLLQRFHEQDPAMAVRFEQCRIAAEALGATLANAARTAWAESTGTKMDRRKPGPWLQPTMTGYWSGAEAAFWRMVEPASTGQPHRVFRDAAESALVGAIGTARRDIRVARAFRHAIALLWRAVPNTPGQ</sequence>
<dbReference type="RefSeq" id="WP_177154957.1">
    <property type="nucleotide sequence ID" value="NZ_FNAD01000008.1"/>
</dbReference>
<proteinExistence type="predicted"/>
<name>A0A1G6YDZ1_9ACTN</name>
<gene>
    <name evidence="1" type="ORF">SAMN05216270_108248</name>
</gene>
<dbReference type="NCBIfam" id="TIGR02547">
    <property type="entry name" value="casA_cse1"/>
    <property type="match status" value="1"/>
</dbReference>
<dbReference type="AlphaFoldDB" id="A0A1G6YDZ1"/>
<evidence type="ECO:0000313" key="1">
    <source>
        <dbReference type="EMBL" id="SDD87796.1"/>
    </source>
</evidence>
<dbReference type="STRING" id="58114.SAMN05216270_108248"/>
<keyword evidence="2" id="KW-1185">Reference proteome</keyword>
<dbReference type="Proteomes" id="UP000198949">
    <property type="component" value="Unassembled WGS sequence"/>
</dbReference>
<protein>
    <submittedName>
        <fullName evidence="1">CRISPR system Cascade subunit CasA</fullName>
    </submittedName>
</protein>
<dbReference type="EMBL" id="FNAD01000008">
    <property type="protein sequence ID" value="SDD87796.1"/>
    <property type="molecule type" value="Genomic_DNA"/>
</dbReference>
<dbReference type="InterPro" id="IPR013381">
    <property type="entry name" value="CRISPR-assoc_prot_Cse1"/>
</dbReference>